<reference evidence="2" key="3">
    <citation type="journal article" date="2011" name="PLoS ONE">
        <title>Genome sequence of a mesophilic hydrogenotrophic methanogen Methanocella paludicola, the first cultivated representative of the order Methanocellales.</title>
        <authorList>
            <person name="Sakai S."/>
            <person name="Takaki Y."/>
            <person name="Shimamura S."/>
            <person name="Sekine M."/>
            <person name="Tajima T."/>
            <person name="Kosugi H."/>
            <person name="Ichikawa N."/>
            <person name="Tasumi E."/>
            <person name="Hiraki A.T."/>
            <person name="Shimizu A."/>
            <person name="Kato Y."/>
            <person name="Nishiko R."/>
            <person name="Mori K."/>
            <person name="Fujita N."/>
            <person name="Imachi H."/>
            <person name="Takai K."/>
        </authorList>
    </citation>
    <scope>NUCLEOTIDE SEQUENCE [LARGE SCALE GENOMIC DNA]</scope>
    <source>
        <strain evidence="2">DSM 17711 / JCM 13418 / NBRC 101707 / SANAE</strain>
    </source>
</reference>
<evidence type="ECO:0000313" key="1">
    <source>
        <dbReference type="EMBL" id="BAI61306.1"/>
    </source>
</evidence>
<proteinExistence type="predicted"/>
<accession>D1YXY4</accession>
<keyword evidence="2" id="KW-1185">Reference proteome</keyword>
<dbReference type="OrthoDB" id="381882at2157"/>
<dbReference type="KEGG" id="mpd:MCP_1234"/>
<dbReference type="RefSeq" id="WP_012899985.1">
    <property type="nucleotide sequence ID" value="NC_013665.1"/>
</dbReference>
<dbReference type="eggNOG" id="arCOG13224">
    <property type="taxonomic scope" value="Archaea"/>
</dbReference>
<dbReference type="GeneID" id="8681216"/>
<dbReference type="Proteomes" id="UP000001882">
    <property type="component" value="Chromosome"/>
</dbReference>
<dbReference type="EMBL" id="AP011532">
    <property type="protein sequence ID" value="BAI61306.1"/>
    <property type="molecule type" value="Genomic_DNA"/>
</dbReference>
<evidence type="ECO:0000313" key="2">
    <source>
        <dbReference type="Proteomes" id="UP000001882"/>
    </source>
</evidence>
<sequence>MKMIKLCIAALLAVAVLVSTGYAASASMFSFPSLSIGSMGFGQISASDIGSKPIIFAPSNADLFSGNFLGTHVKPKLTVNNWTSSMKTSPVNQMFALMANGIGGIPAYG</sequence>
<name>D1YXY4_METPS</name>
<dbReference type="InParanoid" id="D1YXY4"/>
<reference evidence="1 2" key="1">
    <citation type="journal article" date="2007" name="Appl. Environ. Microbiol.">
        <title>Isolation of key methanogens for global methane emission from rice paddy fields: a novel isolate affiliated with the clone cluster rice cluster I.</title>
        <authorList>
            <person name="Sakai S."/>
            <person name="Imachi H."/>
            <person name="Sekiguchi Y."/>
            <person name="Ohashi A."/>
            <person name="Harada H."/>
            <person name="Kamagata Y."/>
        </authorList>
    </citation>
    <scope>NUCLEOTIDE SEQUENCE [LARGE SCALE GENOMIC DNA]</scope>
    <source>
        <strain evidence="2">DSM 17711 / JCM 13418 / NBRC 101707 / SANAE</strain>
    </source>
</reference>
<protein>
    <submittedName>
        <fullName evidence="1">Uncharacterized protein</fullName>
    </submittedName>
</protein>
<organism evidence="1 2">
    <name type="scientific">Methanocella paludicola (strain DSM 17711 / JCM 13418 / NBRC 101707 / SANAE)</name>
    <dbReference type="NCBI Taxonomy" id="304371"/>
    <lineage>
        <taxon>Archaea</taxon>
        <taxon>Methanobacteriati</taxon>
        <taxon>Methanobacteriota</taxon>
        <taxon>Stenosarchaea group</taxon>
        <taxon>Methanomicrobia</taxon>
        <taxon>Methanocellales</taxon>
        <taxon>Methanocellaceae</taxon>
        <taxon>Methanocella</taxon>
    </lineage>
</organism>
<dbReference type="AlphaFoldDB" id="D1YXY4"/>
<gene>
    <name evidence="1" type="ordered locus">MCP_1234</name>
</gene>
<reference evidence="1 2" key="2">
    <citation type="journal article" date="2008" name="Int. J. Syst. Evol. Microbiol.">
        <title>Methanocella paludicola gen. nov., sp. nov., a methane-producing archaeon, the first isolate of the lineage 'Rice Cluster I', and proposal of the new archaeal order Methanocellales ord. nov.</title>
        <authorList>
            <person name="Sakai S."/>
            <person name="Imachi H."/>
            <person name="Hanada S."/>
            <person name="Ohashi A."/>
            <person name="Harada H."/>
            <person name="Kamagata Y."/>
        </authorList>
    </citation>
    <scope>NUCLEOTIDE SEQUENCE [LARGE SCALE GENOMIC DNA]</scope>
    <source>
        <strain evidence="2">DSM 17711 / JCM 13418 / NBRC 101707 / SANAE</strain>
    </source>
</reference>